<feature type="region of interest" description="Disordered" evidence="1">
    <location>
        <begin position="1"/>
        <end position="61"/>
    </location>
</feature>
<evidence type="ECO:0000313" key="2">
    <source>
        <dbReference type="EMBL" id="NGP17900.1"/>
    </source>
</evidence>
<keyword evidence="3" id="KW-1185">Reference proteome</keyword>
<name>A0A6M1SL99_9HYPH</name>
<organism evidence="2 3">
    <name type="scientific">Devosia aurantiaca</name>
    <dbReference type="NCBI Taxonomy" id="2714858"/>
    <lineage>
        <taxon>Bacteria</taxon>
        <taxon>Pseudomonadati</taxon>
        <taxon>Pseudomonadota</taxon>
        <taxon>Alphaproteobacteria</taxon>
        <taxon>Hyphomicrobiales</taxon>
        <taxon>Devosiaceae</taxon>
        <taxon>Devosia</taxon>
    </lineage>
</organism>
<dbReference type="Proteomes" id="UP000474802">
    <property type="component" value="Unassembled WGS sequence"/>
</dbReference>
<dbReference type="AlphaFoldDB" id="A0A6M1SL99"/>
<evidence type="ECO:0000256" key="1">
    <source>
        <dbReference type="SAM" id="MobiDB-lite"/>
    </source>
</evidence>
<dbReference type="RefSeq" id="WP_164534146.1">
    <property type="nucleotide sequence ID" value="NZ_JAALFG010000002.1"/>
</dbReference>
<reference evidence="2 3" key="2">
    <citation type="submission" date="2020-03" db="EMBL/GenBank/DDBJ databases">
        <title>Devosia chinhatensis sp. nov., isolated from a hexachlorocyclohexane (HCH) dump site in India.</title>
        <authorList>
            <person name="Kumar M."/>
            <person name="Lal R."/>
        </authorList>
    </citation>
    <scope>NUCLEOTIDE SEQUENCE [LARGE SCALE GENOMIC DNA]</scope>
    <source>
        <strain evidence="2 3">H239</strain>
    </source>
</reference>
<feature type="compositionally biased region" description="Basic and acidic residues" evidence="1">
    <location>
        <begin position="27"/>
        <end position="47"/>
    </location>
</feature>
<accession>A0A6M1SL99</accession>
<gene>
    <name evidence="2" type="ORF">G5575_09760</name>
</gene>
<protein>
    <submittedName>
        <fullName evidence="2">Uncharacterized protein</fullName>
    </submittedName>
</protein>
<comment type="caution">
    <text evidence="2">The sequence shown here is derived from an EMBL/GenBank/DDBJ whole genome shotgun (WGS) entry which is preliminary data.</text>
</comment>
<proteinExistence type="predicted"/>
<sequence length="61" mass="6771">MSNKGNITTTEHDPHPSDEGGYDEMAPDGRKPKHDIYPNDAIHDGKQRQNQGNQQPETSGK</sequence>
<feature type="compositionally biased region" description="Polar residues" evidence="1">
    <location>
        <begin position="48"/>
        <end position="61"/>
    </location>
</feature>
<evidence type="ECO:0000313" key="3">
    <source>
        <dbReference type="Proteomes" id="UP000474802"/>
    </source>
</evidence>
<reference evidence="2 3" key="1">
    <citation type="submission" date="2020-02" db="EMBL/GenBank/DDBJ databases">
        <authorList>
            <person name="Khan S.A."/>
            <person name="Jeon C.O."/>
            <person name="Chun B.H."/>
        </authorList>
    </citation>
    <scope>NUCLEOTIDE SEQUENCE [LARGE SCALE GENOMIC DNA]</scope>
    <source>
        <strain evidence="2 3">H239</strain>
    </source>
</reference>
<dbReference type="EMBL" id="JAALFG010000002">
    <property type="protein sequence ID" value="NGP17900.1"/>
    <property type="molecule type" value="Genomic_DNA"/>
</dbReference>